<feature type="domain" description="Cytidyltransferase-like" evidence="2">
    <location>
        <begin position="49"/>
        <end position="89"/>
    </location>
</feature>
<proteinExistence type="predicted"/>
<feature type="compositionally biased region" description="Basic and acidic residues" evidence="1">
    <location>
        <begin position="90"/>
        <end position="100"/>
    </location>
</feature>
<dbReference type="GeneID" id="30004620"/>
<sequence>MATIHPYLSPIFSQPGHADDPACSARFQPSGGLSSLKPLRTDSPNTILMYYGSFNPPHIGHLHLLETVLAYTTDLHVVGTIVWPVPDHRLRNKHPEERGSSQDGPWFSQSQRAQLWRGDPRLPPGVYVVESDMLDDCARSDPGVVFDWIVEAAGYDGYAVQWVDVMGVDRYDDRGSGKDVFKSTGRSFIVSDTRGTKHRDFAQARTLQPAVGCTPWQQIQLPSSEGKIGREDSQTLEGPALQDGQTTPIATVWQCQLMARPTCQARFIAMEGQIRPGTSSTEIRRMLREGPLPQVSDTSSPRLLKDLVLSPDLLLEKMV</sequence>
<accession>A0A178ZXB4</accession>
<evidence type="ECO:0000313" key="3">
    <source>
        <dbReference type="EMBL" id="OAP64478.1"/>
    </source>
</evidence>
<dbReference type="InterPro" id="IPR004821">
    <property type="entry name" value="Cyt_trans-like"/>
</dbReference>
<dbReference type="Proteomes" id="UP000078343">
    <property type="component" value="Unassembled WGS sequence"/>
</dbReference>
<dbReference type="STRING" id="1367422.A0A178ZXB4"/>
<evidence type="ECO:0000259" key="2">
    <source>
        <dbReference type="Pfam" id="PF01467"/>
    </source>
</evidence>
<dbReference type="AlphaFoldDB" id="A0A178ZXB4"/>
<dbReference type="RefSeq" id="XP_018697845.1">
    <property type="nucleotide sequence ID" value="XM_018831966.1"/>
</dbReference>
<keyword evidence="4" id="KW-1185">Reference proteome</keyword>
<evidence type="ECO:0000256" key="1">
    <source>
        <dbReference type="SAM" id="MobiDB-lite"/>
    </source>
</evidence>
<reference evidence="3 4" key="1">
    <citation type="submission" date="2016-04" db="EMBL/GenBank/DDBJ databases">
        <title>Draft genome of Fonsecaea erecta CBS 125763.</title>
        <authorList>
            <person name="Weiss V.A."/>
            <person name="Vicente V.A."/>
            <person name="Raittz R.T."/>
            <person name="Moreno L.F."/>
            <person name="De Souza E.M."/>
            <person name="Pedrosa F.O."/>
            <person name="Steffens M.B."/>
            <person name="Faoro H."/>
            <person name="Tadra-Sfeir M.Z."/>
            <person name="Najafzadeh M.J."/>
            <person name="Felipe M.S."/>
            <person name="Teixeira M."/>
            <person name="Sun J."/>
            <person name="Xi L."/>
            <person name="Gomes R."/>
            <person name="De Azevedo C.M."/>
            <person name="Salgado C.G."/>
            <person name="Da Silva M.B."/>
            <person name="Nascimento M.F."/>
            <person name="Queiroz-Telles F."/>
            <person name="Attili D.S."/>
            <person name="Gorbushina A."/>
        </authorList>
    </citation>
    <scope>NUCLEOTIDE SEQUENCE [LARGE SCALE GENOMIC DNA]</scope>
    <source>
        <strain evidence="3 4">CBS 125763</strain>
    </source>
</reference>
<dbReference type="OrthoDB" id="4260850at2759"/>
<dbReference type="SUPFAM" id="SSF52374">
    <property type="entry name" value="Nucleotidylyl transferase"/>
    <property type="match status" value="1"/>
</dbReference>
<dbReference type="EMBL" id="LVYI01000001">
    <property type="protein sequence ID" value="OAP64478.1"/>
    <property type="molecule type" value="Genomic_DNA"/>
</dbReference>
<dbReference type="GO" id="GO:0003824">
    <property type="term" value="F:catalytic activity"/>
    <property type="evidence" value="ECO:0007669"/>
    <property type="project" value="InterPro"/>
</dbReference>
<evidence type="ECO:0000313" key="4">
    <source>
        <dbReference type="Proteomes" id="UP000078343"/>
    </source>
</evidence>
<protein>
    <recommendedName>
        <fullName evidence="2">Cytidyltransferase-like domain-containing protein</fullName>
    </recommendedName>
</protein>
<feature type="compositionally biased region" description="Polar residues" evidence="1">
    <location>
        <begin position="101"/>
        <end position="110"/>
    </location>
</feature>
<organism evidence="3 4">
    <name type="scientific">Fonsecaea erecta</name>
    <dbReference type="NCBI Taxonomy" id="1367422"/>
    <lineage>
        <taxon>Eukaryota</taxon>
        <taxon>Fungi</taxon>
        <taxon>Dikarya</taxon>
        <taxon>Ascomycota</taxon>
        <taxon>Pezizomycotina</taxon>
        <taxon>Eurotiomycetes</taxon>
        <taxon>Chaetothyriomycetidae</taxon>
        <taxon>Chaetothyriales</taxon>
        <taxon>Herpotrichiellaceae</taxon>
        <taxon>Fonsecaea</taxon>
    </lineage>
</organism>
<name>A0A178ZXB4_9EURO</name>
<dbReference type="Pfam" id="PF01467">
    <property type="entry name" value="CTP_transf_like"/>
    <property type="match status" value="1"/>
</dbReference>
<dbReference type="InterPro" id="IPR014729">
    <property type="entry name" value="Rossmann-like_a/b/a_fold"/>
</dbReference>
<gene>
    <name evidence="3" type="ORF">AYL99_00450</name>
</gene>
<comment type="caution">
    <text evidence="3">The sequence shown here is derived from an EMBL/GenBank/DDBJ whole genome shotgun (WGS) entry which is preliminary data.</text>
</comment>
<feature type="region of interest" description="Disordered" evidence="1">
    <location>
        <begin position="90"/>
        <end position="110"/>
    </location>
</feature>
<dbReference type="Gene3D" id="3.40.50.620">
    <property type="entry name" value="HUPs"/>
    <property type="match status" value="1"/>
</dbReference>